<proteinExistence type="predicted"/>
<evidence type="ECO:0000313" key="2">
    <source>
        <dbReference type="EMBL" id="MFD0800719.1"/>
    </source>
</evidence>
<keyword evidence="3" id="KW-1185">Reference proteome</keyword>
<name>A0ABW3BD61_9ACTN</name>
<evidence type="ECO:0000313" key="3">
    <source>
        <dbReference type="Proteomes" id="UP001596956"/>
    </source>
</evidence>
<sequence>MPSSSTARKAATSSWPLLVLVLVLFPVMAVHGVGGGLTHGHPDSALNGTAAAAHAGGGAAHGVHSLTVAPQEQAHGGPADRASHADHTGHVHTDGEDCSAARLADSEPHSHADCMSVAPTAGVLWLVCWPAFLSAGPLALAPSPARAIAVLGR</sequence>
<protein>
    <submittedName>
        <fullName evidence="2">Uncharacterized protein</fullName>
    </submittedName>
</protein>
<organism evidence="2 3">
    <name type="scientific">Streptomonospora algeriensis</name>
    <dbReference type="NCBI Taxonomy" id="995084"/>
    <lineage>
        <taxon>Bacteria</taxon>
        <taxon>Bacillati</taxon>
        <taxon>Actinomycetota</taxon>
        <taxon>Actinomycetes</taxon>
        <taxon>Streptosporangiales</taxon>
        <taxon>Nocardiopsidaceae</taxon>
        <taxon>Streptomonospora</taxon>
    </lineage>
</organism>
<dbReference type="Proteomes" id="UP001596956">
    <property type="component" value="Unassembled WGS sequence"/>
</dbReference>
<accession>A0ABW3BD61</accession>
<gene>
    <name evidence="2" type="ORF">ACFQZU_05220</name>
</gene>
<comment type="caution">
    <text evidence="2">The sequence shown here is derived from an EMBL/GenBank/DDBJ whole genome shotgun (WGS) entry which is preliminary data.</text>
</comment>
<evidence type="ECO:0000256" key="1">
    <source>
        <dbReference type="SAM" id="MobiDB-lite"/>
    </source>
</evidence>
<dbReference type="EMBL" id="JBHTHR010000088">
    <property type="protein sequence ID" value="MFD0800719.1"/>
    <property type="molecule type" value="Genomic_DNA"/>
</dbReference>
<reference evidence="3" key="1">
    <citation type="journal article" date="2019" name="Int. J. Syst. Evol. Microbiol.">
        <title>The Global Catalogue of Microorganisms (GCM) 10K type strain sequencing project: providing services to taxonomists for standard genome sequencing and annotation.</title>
        <authorList>
            <consortium name="The Broad Institute Genomics Platform"/>
            <consortium name="The Broad Institute Genome Sequencing Center for Infectious Disease"/>
            <person name="Wu L."/>
            <person name="Ma J."/>
        </authorList>
    </citation>
    <scope>NUCLEOTIDE SEQUENCE [LARGE SCALE GENOMIC DNA]</scope>
    <source>
        <strain evidence="3">CCUG 63369</strain>
    </source>
</reference>
<feature type="non-terminal residue" evidence="2">
    <location>
        <position position="153"/>
    </location>
</feature>
<feature type="compositionally biased region" description="Basic and acidic residues" evidence="1">
    <location>
        <begin position="81"/>
        <end position="95"/>
    </location>
</feature>
<feature type="region of interest" description="Disordered" evidence="1">
    <location>
        <begin position="71"/>
        <end position="97"/>
    </location>
</feature>